<dbReference type="AlphaFoldDB" id="A0A9R1V3D8"/>
<proteinExistence type="predicted"/>
<keyword evidence="1" id="KW-0863">Zinc-finger</keyword>
<dbReference type="InterPro" id="IPR001841">
    <property type="entry name" value="Znf_RING"/>
</dbReference>
<feature type="domain" description="RING-type" evidence="3">
    <location>
        <begin position="279"/>
        <end position="343"/>
    </location>
</feature>
<gene>
    <name evidence="4" type="ORF">LSAT_V11C700378290</name>
</gene>
<dbReference type="PANTHER" id="PTHR31150">
    <property type="entry name" value="EXPRESSED PROTEIN"/>
    <property type="match status" value="1"/>
</dbReference>
<dbReference type="InterPro" id="IPR013083">
    <property type="entry name" value="Znf_RING/FYVE/PHD"/>
</dbReference>
<comment type="caution">
    <text evidence="4">The sequence shown here is derived from an EMBL/GenBank/DDBJ whole genome shotgun (WGS) entry which is preliminary data.</text>
</comment>
<dbReference type="PROSITE" id="PS50089">
    <property type="entry name" value="ZF_RING_2"/>
    <property type="match status" value="1"/>
</dbReference>
<dbReference type="Proteomes" id="UP000235145">
    <property type="component" value="Unassembled WGS sequence"/>
</dbReference>
<protein>
    <recommendedName>
        <fullName evidence="3">RING-type domain-containing protein</fullName>
    </recommendedName>
</protein>
<accession>A0A9R1V3D8</accession>
<reference evidence="4 5" key="1">
    <citation type="journal article" date="2017" name="Nat. Commun.">
        <title>Genome assembly with in vitro proximity ligation data and whole-genome triplication in lettuce.</title>
        <authorList>
            <person name="Reyes-Chin-Wo S."/>
            <person name="Wang Z."/>
            <person name="Yang X."/>
            <person name="Kozik A."/>
            <person name="Arikit S."/>
            <person name="Song C."/>
            <person name="Xia L."/>
            <person name="Froenicke L."/>
            <person name="Lavelle D.O."/>
            <person name="Truco M.J."/>
            <person name="Xia R."/>
            <person name="Zhu S."/>
            <person name="Xu C."/>
            <person name="Xu H."/>
            <person name="Xu X."/>
            <person name="Cox K."/>
            <person name="Korf I."/>
            <person name="Meyers B.C."/>
            <person name="Michelmore R.W."/>
        </authorList>
    </citation>
    <scope>NUCLEOTIDE SEQUENCE [LARGE SCALE GENOMIC DNA]</scope>
    <source>
        <strain evidence="5">cv. Salinas</strain>
        <tissue evidence="4">Seedlings</tissue>
    </source>
</reference>
<keyword evidence="1" id="KW-0862">Zinc</keyword>
<dbReference type="GO" id="GO:0008270">
    <property type="term" value="F:zinc ion binding"/>
    <property type="evidence" value="ECO:0007669"/>
    <property type="project" value="UniProtKB-KW"/>
</dbReference>
<evidence type="ECO:0000259" key="3">
    <source>
        <dbReference type="PROSITE" id="PS50089"/>
    </source>
</evidence>
<feature type="compositionally biased region" description="Polar residues" evidence="2">
    <location>
        <begin position="195"/>
        <end position="207"/>
    </location>
</feature>
<feature type="compositionally biased region" description="Polar residues" evidence="2">
    <location>
        <begin position="85"/>
        <end position="101"/>
    </location>
</feature>
<sequence length="449" mass="48737">MGSACCVAARDRTITDRSGSDVQVVTRNDRYSPSWSFRWDNRGRVAGEESSMNCFSDGVITNDRLDNKSHTTVETAYATEEGSPLDSSRSLTWQKSSSPSQEIGFPQSHPLNSKNLPEGKESMGTPLTSDQSPTKTSTPPHSTSSLSASPLSSTQGHLPPLSTLTPSRWPRPSPNHHHHLLRQVSDSRIRGIMSPNFSISEDGSPSPFTHPGWANKSTRGSHGGSSDASSDPTYSELMAIYNNSKRWSFDSESLSFSRDRVSRCSGRVSSSPSIDVQPCGVCSKLLTERSYWGSQKVAAAAGLAANGLPVAAVLICGHVYHAECLENMTPEVNKYDPACPVCTFGEKKVFKLSEKARGEMDLKGKIGKLRKRVIDGDSVLFDGVKSRGPRMGASSSMKSSSGIGKPFLRRHFSFGYKPNRSLSDNGSRKKNCFTFIISTPALRVESTGE</sequence>
<keyword evidence="5" id="KW-1185">Reference proteome</keyword>
<dbReference type="EMBL" id="NBSK02000007">
    <property type="protein sequence ID" value="KAJ0197531.1"/>
    <property type="molecule type" value="Genomic_DNA"/>
</dbReference>
<dbReference type="SUPFAM" id="SSF57850">
    <property type="entry name" value="RING/U-box"/>
    <property type="match status" value="1"/>
</dbReference>
<keyword evidence="1" id="KW-0479">Metal-binding</keyword>
<feature type="region of interest" description="Disordered" evidence="2">
    <location>
        <begin position="77"/>
        <end position="232"/>
    </location>
</feature>
<name>A0A9R1V3D8_LACSA</name>
<dbReference type="PANTHER" id="PTHR31150:SF42">
    <property type="entry name" value="ZINC FINGER, RING_FYVE_PHD-TYPE-RELATED"/>
    <property type="match status" value="1"/>
</dbReference>
<evidence type="ECO:0000256" key="2">
    <source>
        <dbReference type="SAM" id="MobiDB-lite"/>
    </source>
</evidence>
<organism evidence="4 5">
    <name type="scientific">Lactuca sativa</name>
    <name type="common">Garden lettuce</name>
    <dbReference type="NCBI Taxonomy" id="4236"/>
    <lineage>
        <taxon>Eukaryota</taxon>
        <taxon>Viridiplantae</taxon>
        <taxon>Streptophyta</taxon>
        <taxon>Embryophyta</taxon>
        <taxon>Tracheophyta</taxon>
        <taxon>Spermatophyta</taxon>
        <taxon>Magnoliopsida</taxon>
        <taxon>eudicotyledons</taxon>
        <taxon>Gunneridae</taxon>
        <taxon>Pentapetalae</taxon>
        <taxon>asterids</taxon>
        <taxon>campanulids</taxon>
        <taxon>Asterales</taxon>
        <taxon>Asteraceae</taxon>
        <taxon>Cichorioideae</taxon>
        <taxon>Cichorieae</taxon>
        <taxon>Lactucinae</taxon>
        <taxon>Lactuca</taxon>
    </lineage>
</organism>
<evidence type="ECO:0000313" key="4">
    <source>
        <dbReference type="EMBL" id="KAJ0197531.1"/>
    </source>
</evidence>
<feature type="compositionally biased region" description="Low complexity" evidence="2">
    <location>
        <begin position="132"/>
        <end position="154"/>
    </location>
</feature>
<evidence type="ECO:0000256" key="1">
    <source>
        <dbReference type="PROSITE-ProRule" id="PRU00175"/>
    </source>
</evidence>
<evidence type="ECO:0000313" key="5">
    <source>
        <dbReference type="Proteomes" id="UP000235145"/>
    </source>
</evidence>
<dbReference type="Gene3D" id="3.30.40.10">
    <property type="entry name" value="Zinc/RING finger domain, C3HC4 (zinc finger)"/>
    <property type="match status" value="1"/>
</dbReference>